<protein>
    <submittedName>
        <fullName evidence="8">Uncharacterized protein</fullName>
    </submittedName>
</protein>
<comment type="similarity">
    <text evidence="2">Belongs to the major facilitator superfamily.</text>
</comment>
<evidence type="ECO:0000256" key="7">
    <source>
        <dbReference type="SAM" id="Phobius"/>
    </source>
</evidence>
<reference evidence="8" key="1">
    <citation type="submission" date="2021-01" db="EMBL/GenBank/DDBJ databases">
        <authorList>
            <consortium name="Genoscope - CEA"/>
            <person name="William W."/>
        </authorList>
    </citation>
    <scope>NUCLEOTIDE SEQUENCE</scope>
</reference>
<comment type="caution">
    <text evidence="8">The sequence shown here is derived from an EMBL/GenBank/DDBJ whole genome shotgun (WGS) entry which is preliminary data.</text>
</comment>
<accession>A0A8S1NU05</accession>
<keyword evidence="3" id="KW-0813">Transport</keyword>
<keyword evidence="9" id="KW-1185">Reference proteome</keyword>
<feature type="transmembrane region" description="Helical" evidence="7">
    <location>
        <begin position="102"/>
        <end position="121"/>
    </location>
</feature>
<evidence type="ECO:0000256" key="6">
    <source>
        <dbReference type="ARBA" id="ARBA00023136"/>
    </source>
</evidence>
<keyword evidence="5 7" id="KW-1133">Transmembrane helix</keyword>
<name>A0A8S1NU05_9CILI</name>
<dbReference type="PANTHER" id="PTHR23512">
    <property type="entry name" value="MAJOR FACILITATOR SUPERFAMILY DOMAIN-CONTAINING PROTEIN 1"/>
    <property type="match status" value="1"/>
</dbReference>
<keyword evidence="6 7" id="KW-0472">Membrane</keyword>
<comment type="subcellular location">
    <subcellularLocation>
        <location evidence="1">Endomembrane system</location>
        <topology evidence="1">Multi-pass membrane protein</topology>
    </subcellularLocation>
</comment>
<keyword evidence="4 7" id="KW-0812">Transmembrane</keyword>
<feature type="transmembrane region" description="Helical" evidence="7">
    <location>
        <begin position="43"/>
        <end position="62"/>
    </location>
</feature>
<sequence>MFKFSNLQSTYRSIHSNSFPIWYNEIRTFKLSQLYFNHHFTHIRLIIFNVLLIIIPTVQYAVPQRLVGTAFGFVGMFTNTAMTLFPLVAAKIVENSINQEQGYSFVASIVGLLFTISLYYLDTQNSIILDFINPESNTQTEQEILKSMECSYEEKMIEI</sequence>
<proteinExistence type="inferred from homology"/>
<evidence type="ECO:0000313" key="8">
    <source>
        <dbReference type="EMBL" id="CAD8095190.1"/>
    </source>
</evidence>
<organism evidence="8 9">
    <name type="scientific">Paramecium sonneborni</name>
    <dbReference type="NCBI Taxonomy" id="65129"/>
    <lineage>
        <taxon>Eukaryota</taxon>
        <taxon>Sar</taxon>
        <taxon>Alveolata</taxon>
        <taxon>Ciliophora</taxon>
        <taxon>Intramacronucleata</taxon>
        <taxon>Oligohymenophorea</taxon>
        <taxon>Peniculida</taxon>
        <taxon>Parameciidae</taxon>
        <taxon>Paramecium</taxon>
    </lineage>
</organism>
<evidence type="ECO:0000256" key="3">
    <source>
        <dbReference type="ARBA" id="ARBA00022448"/>
    </source>
</evidence>
<evidence type="ECO:0000256" key="1">
    <source>
        <dbReference type="ARBA" id="ARBA00004127"/>
    </source>
</evidence>
<evidence type="ECO:0000313" key="9">
    <source>
        <dbReference type="Proteomes" id="UP000692954"/>
    </source>
</evidence>
<dbReference type="EMBL" id="CAJJDN010000064">
    <property type="protein sequence ID" value="CAD8095190.1"/>
    <property type="molecule type" value="Genomic_DNA"/>
</dbReference>
<evidence type="ECO:0000256" key="5">
    <source>
        <dbReference type="ARBA" id="ARBA00022989"/>
    </source>
</evidence>
<dbReference type="AlphaFoldDB" id="A0A8S1NU05"/>
<dbReference type="Proteomes" id="UP000692954">
    <property type="component" value="Unassembled WGS sequence"/>
</dbReference>
<gene>
    <name evidence="8" type="ORF">PSON_ATCC_30995.1.T0640049</name>
</gene>
<dbReference type="PANTHER" id="PTHR23512:SF3">
    <property type="entry name" value="MAJOR FACILITATOR SUPERFAMILY DOMAIN-CONTAINING PROTEIN 1"/>
    <property type="match status" value="1"/>
</dbReference>
<feature type="transmembrane region" description="Helical" evidence="7">
    <location>
        <begin position="68"/>
        <end position="90"/>
    </location>
</feature>
<dbReference type="GO" id="GO:0012505">
    <property type="term" value="C:endomembrane system"/>
    <property type="evidence" value="ECO:0007669"/>
    <property type="project" value="UniProtKB-SubCell"/>
</dbReference>
<evidence type="ECO:0000256" key="4">
    <source>
        <dbReference type="ARBA" id="ARBA00022692"/>
    </source>
</evidence>
<dbReference type="InterPro" id="IPR052187">
    <property type="entry name" value="MFSD1"/>
</dbReference>
<dbReference type="OrthoDB" id="10496034at2759"/>
<evidence type="ECO:0000256" key="2">
    <source>
        <dbReference type="ARBA" id="ARBA00008335"/>
    </source>
</evidence>